<evidence type="ECO:0000256" key="1">
    <source>
        <dbReference type="SAM" id="SignalP"/>
    </source>
</evidence>
<dbReference type="Pfam" id="PF16868">
    <property type="entry name" value="NMT1_3"/>
    <property type="match status" value="1"/>
</dbReference>
<name>A0A2A4YWA2_9PROT</name>
<dbReference type="EMBL" id="NVUS01000017">
    <property type="protein sequence ID" value="PCI99148.1"/>
    <property type="molecule type" value="Genomic_DNA"/>
</dbReference>
<dbReference type="AlphaFoldDB" id="A0A2A4YWA2"/>
<reference key="1">
    <citation type="submission" date="2017-08" db="EMBL/GenBank/DDBJ databases">
        <title>A dynamic microbial community with high functional redundancy inhabits the cold, oxic subseafloor aquifer.</title>
        <authorList>
            <person name="Tully B.J."/>
            <person name="Wheat C.G."/>
            <person name="Glazer B.T."/>
            <person name="Huber J.A."/>
        </authorList>
    </citation>
    <scope>NUCLEOTIDE SEQUENCE [LARGE SCALE GENOMIC DNA]</scope>
</reference>
<reference evidence="2" key="2">
    <citation type="journal article" date="2018" name="ISME J.">
        <title>A dynamic microbial community with high functional redundancy inhabits the cold, oxic subseafloor aquifer.</title>
        <authorList>
            <person name="Tully B.J."/>
            <person name="Wheat C.G."/>
            <person name="Glazer B.T."/>
            <person name="Huber J.A."/>
        </authorList>
    </citation>
    <scope>NUCLEOTIDE SEQUENCE</scope>
    <source>
        <strain evidence="2">NORP83</strain>
    </source>
</reference>
<gene>
    <name evidence="2" type="ORF">COB13_12385</name>
</gene>
<accession>A0A2A4YWA2</accession>
<dbReference type="Gene3D" id="3.40.190.10">
    <property type="entry name" value="Periplasmic binding protein-like II"/>
    <property type="match status" value="2"/>
</dbReference>
<evidence type="ECO:0008006" key="3">
    <source>
        <dbReference type="Google" id="ProtNLM"/>
    </source>
</evidence>
<evidence type="ECO:0000313" key="2">
    <source>
        <dbReference type="EMBL" id="PCI99148.1"/>
    </source>
</evidence>
<dbReference type="SUPFAM" id="SSF53850">
    <property type="entry name" value="Periplasmic binding protein-like II"/>
    <property type="match status" value="1"/>
</dbReference>
<comment type="caution">
    <text evidence="2">The sequence shown here is derived from an EMBL/GenBank/DDBJ whole genome shotgun (WGS) entry which is preliminary data.</text>
</comment>
<feature type="chain" id="PRO_5012110793" description="C4-dicarboxylate ABC transporter substrate-binding protein" evidence="1">
    <location>
        <begin position="25"/>
        <end position="329"/>
    </location>
</feature>
<dbReference type="NCBIfam" id="TIGR02122">
    <property type="entry name" value="TRAP_TAXI"/>
    <property type="match status" value="1"/>
</dbReference>
<sequence>MKNLGKKIAIALTSTALLTSSVMAAGVVGIASGQPGSLGHNTGQAVAKIANQEAGIVARTQPLSGTAAYLPLINNGEIEFGFANSVETEFAFSGKGNFDGRANPNLRVVGVMFPLRTGLMVAADSGIKTIADLKANAKGMRIASEYTSSTIIPYYIMGALANGDMSYDDFEKIPVSNFVKGIFALGDGHVDLTLISLNSGAGKKVNAQLQGRGGIKYVSLDLSDDAVARFKKLMPSGNLISIKANENIPGMSEDANLVEIPWLLLTNKDVSDELVYNMTKVIAENKEKLGASFGAFKRANLSKMAPSTIVEYHPGALKYYAEKGIIVGK</sequence>
<dbReference type="PANTHER" id="PTHR42941">
    <property type="entry name" value="SLL1037 PROTEIN"/>
    <property type="match status" value="1"/>
</dbReference>
<dbReference type="PANTHER" id="PTHR42941:SF1">
    <property type="entry name" value="SLL1037 PROTEIN"/>
    <property type="match status" value="1"/>
</dbReference>
<feature type="signal peptide" evidence="1">
    <location>
        <begin position="1"/>
        <end position="24"/>
    </location>
</feature>
<proteinExistence type="predicted"/>
<keyword evidence="1" id="KW-0732">Signal</keyword>
<dbReference type="InterPro" id="IPR011852">
    <property type="entry name" value="TRAP_TAXI"/>
</dbReference>
<organism evidence="2">
    <name type="scientific">OCS116 cluster bacterium</name>
    <dbReference type="NCBI Taxonomy" id="2030921"/>
    <lineage>
        <taxon>Bacteria</taxon>
        <taxon>Pseudomonadati</taxon>
        <taxon>Pseudomonadota</taxon>
        <taxon>Alphaproteobacteria</taxon>
        <taxon>OCS116 cluster</taxon>
    </lineage>
</organism>
<protein>
    <recommendedName>
        <fullName evidence="3">C4-dicarboxylate ABC transporter substrate-binding protein</fullName>
    </recommendedName>
</protein>